<dbReference type="SUPFAM" id="SSF52943">
    <property type="entry name" value="ATP synthase (F1-ATPase), gamma subunit"/>
    <property type="match status" value="1"/>
</dbReference>
<feature type="coiled-coil region" evidence="10">
    <location>
        <begin position="199"/>
        <end position="229"/>
    </location>
</feature>
<reference evidence="11" key="2">
    <citation type="submission" date="2021-04" db="EMBL/GenBank/DDBJ databases">
        <authorList>
            <person name="Gilroy R."/>
        </authorList>
    </citation>
    <scope>NUCLEOTIDE SEQUENCE</scope>
    <source>
        <strain evidence="11">CHK187-11901</strain>
    </source>
</reference>
<sequence>MGSNELRRRMEGCAQSRQITEALRLIAVNRQRRAALQLHRVQPYAQALTAIMARVQPQIVPKQQLSVIFASDMGLCNDYLSALRKAAFARVHGPSVIIGRKAAGWRLPDARVIARSSYALDVIIREITPQTAVQVLYTVKVNAMRYEPRLVRIWPLPPEKQTLLQEPCGLWQPLREQYLHASLQRCAWEAECSEHALRAMAMETASENAKQLIEELRRARHRQRQAQITREITEMSSMGAMDDE</sequence>
<dbReference type="InterPro" id="IPR000131">
    <property type="entry name" value="ATP_synth_F1_gsu"/>
</dbReference>
<comment type="subcellular location">
    <subcellularLocation>
        <location evidence="2">Membrane</location>
        <topology evidence="2">Peripheral membrane protein</topology>
    </subcellularLocation>
</comment>
<evidence type="ECO:0000256" key="6">
    <source>
        <dbReference type="ARBA" id="ARBA00023065"/>
    </source>
</evidence>
<dbReference type="PANTHER" id="PTHR11693">
    <property type="entry name" value="ATP SYNTHASE GAMMA CHAIN"/>
    <property type="match status" value="1"/>
</dbReference>
<evidence type="ECO:0000256" key="2">
    <source>
        <dbReference type="ARBA" id="ARBA00004170"/>
    </source>
</evidence>
<dbReference type="InterPro" id="IPR035968">
    <property type="entry name" value="ATP_synth_F1_ATPase_gsu"/>
</dbReference>
<comment type="caution">
    <text evidence="11">The sequence shown here is derived from an EMBL/GenBank/DDBJ whole genome shotgun (WGS) entry which is preliminary data.</text>
</comment>
<keyword evidence="7" id="KW-0472">Membrane</keyword>
<proteinExistence type="inferred from homology"/>
<dbReference type="PANTHER" id="PTHR11693:SF22">
    <property type="entry name" value="ATP SYNTHASE SUBUNIT GAMMA, MITOCHONDRIAL"/>
    <property type="match status" value="1"/>
</dbReference>
<keyword evidence="10" id="KW-0175">Coiled coil</keyword>
<dbReference type="Gene3D" id="3.40.1380.10">
    <property type="match status" value="1"/>
</dbReference>
<evidence type="ECO:0000256" key="4">
    <source>
        <dbReference type="ARBA" id="ARBA00022448"/>
    </source>
</evidence>
<dbReference type="GO" id="GO:0046933">
    <property type="term" value="F:proton-transporting ATP synthase activity, rotational mechanism"/>
    <property type="evidence" value="ECO:0007669"/>
    <property type="project" value="InterPro"/>
</dbReference>
<gene>
    <name evidence="11" type="ORF">H9702_04165</name>
</gene>
<name>A0A9D2NQT5_9FIRM</name>
<evidence type="ECO:0000256" key="5">
    <source>
        <dbReference type="ARBA" id="ARBA00022781"/>
    </source>
</evidence>
<keyword evidence="6" id="KW-0406">Ion transport</keyword>
<dbReference type="EMBL" id="DWWM01000024">
    <property type="protein sequence ID" value="HJC36307.1"/>
    <property type="molecule type" value="Genomic_DNA"/>
</dbReference>
<dbReference type="AlphaFoldDB" id="A0A9D2NQT5"/>
<organism evidence="11 12">
    <name type="scientific">Candidatus Merdibacter merdavium</name>
    <dbReference type="NCBI Taxonomy" id="2838692"/>
    <lineage>
        <taxon>Bacteria</taxon>
        <taxon>Bacillati</taxon>
        <taxon>Bacillota</taxon>
        <taxon>Erysipelotrichia</taxon>
        <taxon>Erysipelotrichales</taxon>
        <taxon>Erysipelotrichaceae</taxon>
        <taxon>Merdibacter</taxon>
    </lineage>
</organism>
<evidence type="ECO:0000256" key="7">
    <source>
        <dbReference type="ARBA" id="ARBA00023136"/>
    </source>
</evidence>
<evidence type="ECO:0000256" key="9">
    <source>
        <dbReference type="ARBA" id="ARBA00023310"/>
    </source>
</evidence>
<keyword evidence="5" id="KW-0375">Hydrogen ion transport</keyword>
<evidence type="ECO:0000313" key="12">
    <source>
        <dbReference type="Proteomes" id="UP000823896"/>
    </source>
</evidence>
<accession>A0A9D2NQT5</accession>
<dbReference type="GO" id="GO:0045259">
    <property type="term" value="C:proton-transporting ATP synthase complex"/>
    <property type="evidence" value="ECO:0007669"/>
    <property type="project" value="UniProtKB-KW"/>
</dbReference>
<evidence type="ECO:0000313" key="11">
    <source>
        <dbReference type="EMBL" id="HJC36307.1"/>
    </source>
</evidence>
<keyword evidence="8" id="KW-0139">CF(1)</keyword>
<evidence type="ECO:0000256" key="3">
    <source>
        <dbReference type="ARBA" id="ARBA00007681"/>
    </source>
</evidence>
<keyword evidence="9" id="KW-0066">ATP synthesis</keyword>
<dbReference type="Gene3D" id="1.10.287.80">
    <property type="entry name" value="ATP synthase, gamma subunit, helix hairpin domain"/>
    <property type="match status" value="1"/>
</dbReference>
<dbReference type="Pfam" id="PF00231">
    <property type="entry name" value="ATP-synt"/>
    <property type="match status" value="1"/>
</dbReference>
<dbReference type="Proteomes" id="UP000823896">
    <property type="component" value="Unassembled WGS sequence"/>
</dbReference>
<reference evidence="11" key="1">
    <citation type="journal article" date="2021" name="PeerJ">
        <title>Extensive microbial diversity within the chicken gut microbiome revealed by metagenomics and culture.</title>
        <authorList>
            <person name="Gilroy R."/>
            <person name="Ravi A."/>
            <person name="Getino M."/>
            <person name="Pursley I."/>
            <person name="Horton D.L."/>
            <person name="Alikhan N.F."/>
            <person name="Baker D."/>
            <person name="Gharbi K."/>
            <person name="Hall N."/>
            <person name="Watson M."/>
            <person name="Adriaenssens E.M."/>
            <person name="Foster-Nyarko E."/>
            <person name="Jarju S."/>
            <person name="Secka A."/>
            <person name="Antonio M."/>
            <person name="Oren A."/>
            <person name="Chaudhuri R.R."/>
            <person name="La Ragione R."/>
            <person name="Hildebrand F."/>
            <person name="Pallen M.J."/>
        </authorList>
    </citation>
    <scope>NUCLEOTIDE SEQUENCE</scope>
    <source>
        <strain evidence="11">CHK187-11901</strain>
    </source>
</reference>
<evidence type="ECO:0000256" key="10">
    <source>
        <dbReference type="SAM" id="Coils"/>
    </source>
</evidence>
<keyword evidence="4" id="KW-0813">Transport</keyword>
<protein>
    <submittedName>
        <fullName evidence="11">F0F1 ATP synthase subunit gamma</fullName>
    </submittedName>
</protein>
<comment type="similarity">
    <text evidence="3">Belongs to the ATPase gamma chain family.</text>
</comment>
<comment type="function">
    <text evidence="1">Produces ATP from ADP in the presence of a proton gradient across the membrane. The gamma chain is believed to be important in regulating ATPase activity and the flow of protons through the CF(0) complex.</text>
</comment>
<evidence type="ECO:0000256" key="1">
    <source>
        <dbReference type="ARBA" id="ARBA00003456"/>
    </source>
</evidence>
<evidence type="ECO:0000256" key="8">
    <source>
        <dbReference type="ARBA" id="ARBA00023196"/>
    </source>
</evidence>